<dbReference type="GO" id="GO:0016787">
    <property type="term" value="F:hydrolase activity"/>
    <property type="evidence" value="ECO:0007669"/>
    <property type="project" value="UniProtKB-KW"/>
</dbReference>
<evidence type="ECO:0000313" key="2">
    <source>
        <dbReference type="EMBL" id="WPK13461.1"/>
    </source>
</evidence>
<keyword evidence="2" id="KW-0378">Hydrolase</keyword>
<feature type="domain" description="Dienelactone hydrolase" evidence="1">
    <location>
        <begin position="76"/>
        <end position="186"/>
    </location>
</feature>
<dbReference type="Proteomes" id="UP001322664">
    <property type="component" value="Chromosome"/>
</dbReference>
<dbReference type="Pfam" id="PF01738">
    <property type="entry name" value="DLH"/>
    <property type="match status" value="1"/>
</dbReference>
<organism evidence="2 3">
    <name type="scientific">Lysinibacillus louembei</name>
    <dbReference type="NCBI Taxonomy" id="1470088"/>
    <lineage>
        <taxon>Bacteria</taxon>
        <taxon>Bacillati</taxon>
        <taxon>Bacillota</taxon>
        <taxon>Bacilli</taxon>
        <taxon>Bacillales</taxon>
        <taxon>Bacillaceae</taxon>
        <taxon>Lysinibacillus</taxon>
    </lineage>
</organism>
<name>A0ABZ0S2E2_9BACI</name>
<evidence type="ECO:0000313" key="3">
    <source>
        <dbReference type="Proteomes" id="UP001322664"/>
    </source>
</evidence>
<dbReference type="InterPro" id="IPR029058">
    <property type="entry name" value="AB_hydrolase_fold"/>
</dbReference>
<reference evidence="2 3" key="1">
    <citation type="submission" date="2023-09" db="EMBL/GenBank/DDBJ databases">
        <authorList>
            <person name="Page C.A."/>
            <person name="Perez-Diaz I.M."/>
        </authorList>
    </citation>
    <scope>NUCLEOTIDE SEQUENCE [LARGE SCALE GENOMIC DNA]</scope>
    <source>
        <strain evidence="2 3">Ll15</strain>
    </source>
</reference>
<sequence>MQHIFEHGTNGRTLLLLHGTGGTERDLIGLAKEIDADANILSVRGNVLENGMPRFFRRVAEGIFDMEDLLFRTKELDDFVQQASVDYQFDRNQVIAIGYSNGANIAGSLLFHHENALRAAILHHPMVPNRDAKIPNLANVDVWIGAGTNDFMCPPQESEQLEQMLQAHGAKVETAWFNQGHQLAMPEVQASKAWYTGIFK</sequence>
<gene>
    <name evidence="2" type="ORF">R6U77_07225</name>
</gene>
<protein>
    <submittedName>
        <fullName evidence="2">Alpha/beta hydrolase</fullName>
    </submittedName>
</protein>
<dbReference type="InterPro" id="IPR002925">
    <property type="entry name" value="Dienelactn_hydro"/>
</dbReference>
<dbReference type="Gene3D" id="3.40.50.1820">
    <property type="entry name" value="alpha/beta hydrolase"/>
    <property type="match status" value="1"/>
</dbReference>
<dbReference type="SUPFAM" id="SSF53474">
    <property type="entry name" value="alpha/beta-Hydrolases"/>
    <property type="match status" value="1"/>
</dbReference>
<dbReference type="RefSeq" id="WP_319837970.1">
    <property type="nucleotide sequence ID" value="NZ_CP137624.1"/>
</dbReference>
<accession>A0ABZ0S2E2</accession>
<keyword evidence="3" id="KW-1185">Reference proteome</keyword>
<dbReference type="EMBL" id="CP137624">
    <property type="protein sequence ID" value="WPK13461.1"/>
    <property type="molecule type" value="Genomic_DNA"/>
</dbReference>
<evidence type="ECO:0000259" key="1">
    <source>
        <dbReference type="Pfam" id="PF01738"/>
    </source>
</evidence>
<proteinExistence type="predicted"/>